<dbReference type="AlphaFoldDB" id="A0AAW0ZVF1"/>
<name>A0AAW0ZVF1_9HYME</name>
<feature type="compositionally biased region" description="Basic and acidic residues" evidence="1">
    <location>
        <begin position="1"/>
        <end position="10"/>
    </location>
</feature>
<sequence length="204" mass="23615">MKERKKEGERKKKSNARGRGGRKSRRRRYRRATLGALIHERSMRMFGGGGREGSERGAEGARGWRAERRGAAKQRASWSTRWMTAKEEHSARRRRRRRTRTRWWLRRRKEDEEKVAVVADEEEEDAARIEPVGWKEEEGTHAVVCGEQDFEVCPSDGKSPWHAQRGGTQCMERSQSGKGFPRDIVHSGGYRRSTFKLFSDLAGS</sequence>
<feature type="region of interest" description="Disordered" evidence="1">
    <location>
        <begin position="1"/>
        <end position="99"/>
    </location>
</feature>
<feature type="compositionally biased region" description="Basic residues" evidence="1">
    <location>
        <begin position="11"/>
        <end position="31"/>
    </location>
</feature>
<comment type="caution">
    <text evidence="2">The sequence shown here is derived from an EMBL/GenBank/DDBJ whole genome shotgun (WGS) entry which is preliminary data.</text>
</comment>
<organism evidence="2 3">
    <name type="scientific">Tetragonisca angustula</name>
    <dbReference type="NCBI Taxonomy" id="166442"/>
    <lineage>
        <taxon>Eukaryota</taxon>
        <taxon>Metazoa</taxon>
        <taxon>Ecdysozoa</taxon>
        <taxon>Arthropoda</taxon>
        <taxon>Hexapoda</taxon>
        <taxon>Insecta</taxon>
        <taxon>Pterygota</taxon>
        <taxon>Neoptera</taxon>
        <taxon>Endopterygota</taxon>
        <taxon>Hymenoptera</taxon>
        <taxon>Apocrita</taxon>
        <taxon>Aculeata</taxon>
        <taxon>Apoidea</taxon>
        <taxon>Anthophila</taxon>
        <taxon>Apidae</taxon>
        <taxon>Tetragonisca</taxon>
    </lineage>
</organism>
<evidence type="ECO:0000313" key="2">
    <source>
        <dbReference type="EMBL" id="KAK9301577.1"/>
    </source>
</evidence>
<feature type="region of interest" description="Disordered" evidence="1">
    <location>
        <begin position="154"/>
        <end position="185"/>
    </location>
</feature>
<dbReference type="Proteomes" id="UP001432146">
    <property type="component" value="Unassembled WGS sequence"/>
</dbReference>
<proteinExistence type="predicted"/>
<keyword evidence="3" id="KW-1185">Reference proteome</keyword>
<evidence type="ECO:0000256" key="1">
    <source>
        <dbReference type="SAM" id="MobiDB-lite"/>
    </source>
</evidence>
<dbReference type="EMBL" id="JAWNGG020000109">
    <property type="protein sequence ID" value="KAK9301577.1"/>
    <property type="molecule type" value="Genomic_DNA"/>
</dbReference>
<reference evidence="2 3" key="1">
    <citation type="submission" date="2024-05" db="EMBL/GenBank/DDBJ databases">
        <title>The nuclear and mitochondrial genome assemblies of Tetragonisca angustula (Apidae: Meliponini), a tiny yet remarkable pollinator in the Neotropics.</title>
        <authorList>
            <person name="Ferrari R."/>
            <person name="Ricardo P.C."/>
            <person name="Dias F.C."/>
            <person name="Araujo N.S."/>
            <person name="Soares D.O."/>
            <person name="Zhou Q.-S."/>
            <person name="Zhu C.-D."/>
            <person name="Coutinho L."/>
            <person name="Airas M.C."/>
            <person name="Batista T.M."/>
        </authorList>
    </citation>
    <scope>NUCLEOTIDE SEQUENCE [LARGE SCALE GENOMIC DNA]</scope>
    <source>
        <strain evidence="2">ASF017062</strain>
        <tissue evidence="2">Abdomen</tissue>
    </source>
</reference>
<accession>A0AAW0ZVF1</accession>
<evidence type="ECO:0000313" key="3">
    <source>
        <dbReference type="Proteomes" id="UP001432146"/>
    </source>
</evidence>
<gene>
    <name evidence="2" type="ORF">QLX08_006127</name>
</gene>
<feature type="compositionally biased region" description="Basic and acidic residues" evidence="1">
    <location>
        <begin position="52"/>
        <end position="70"/>
    </location>
</feature>
<protein>
    <submittedName>
        <fullName evidence="2">Uncharacterized protein</fullName>
    </submittedName>
</protein>